<comment type="caution">
    <text evidence="1">The sequence shown here is derived from an EMBL/GenBank/DDBJ whole genome shotgun (WGS) entry which is preliminary data.</text>
</comment>
<dbReference type="GeneID" id="94370439"/>
<dbReference type="EMBL" id="BMWY01000011">
    <property type="protein sequence ID" value="GGZ64685.1"/>
    <property type="molecule type" value="Genomic_DNA"/>
</dbReference>
<dbReference type="RefSeq" id="WP_027885706.1">
    <property type="nucleotide sequence ID" value="NZ_BMWY01000011.1"/>
</dbReference>
<evidence type="ECO:0000313" key="1">
    <source>
        <dbReference type="EMBL" id="GGZ64685.1"/>
    </source>
</evidence>
<evidence type="ECO:0000313" key="2">
    <source>
        <dbReference type="Proteomes" id="UP000615593"/>
    </source>
</evidence>
<protein>
    <submittedName>
        <fullName evidence="1">Uncharacterized protein</fullName>
    </submittedName>
</protein>
<gene>
    <name evidence="1" type="ORF">GCM10008088_27720</name>
</gene>
<reference evidence="2" key="1">
    <citation type="journal article" date="2019" name="Int. J. Syst. Evol. Microbiol.">
        <title>The Global Catalogue of Microorganisms (GCM) 10K type strain sequencing project: providing services to taxonomists for standard genome sequencing and annotation.</title>
        <authorList>
            <consortium name="The Broad Institute Genomics Platform"/>
            <consortium name="The Broad Institute Genome Sequencing Center for Infectious Disease"/>
            <person name="Wu L."/>
            <person name="Ma J."/>
        </authorList>
    </citation>
    <scope>NUCLEOTIDE SEQUENCE [LARGE SCALE GENOMIC DNA]</scope>
    <source>
        <strain evidence="2">KCTC 12708</strain>
    </source>
</reference>
<organism evidence="1 2">
    <name type="scientific">Mesonia mobilis</name>
    <dbReference type="NCBI Taxonomy" id="369791"/>
    <lineage>
        <taxon>Bacteria</taxon>
        <taxon>Pseudomonadati</taxon>
        <taxon>Bacteroidota</taxon>
        <taxon>Flavobacteriia</taxon>
        <taxon>Flavobacteriales</taxon>
        <taxon>Flavobacteriaceae</taxon>
        <taxon>Mesonia</taxon>
    </lineage>
</organism>
<accession>A0ABQ3C1V8</accession>
<dbReference type="Proteomes" id="UP000615593">
    <property type="component" value="Unassembled WGS sequence"/>
</dbReference>
<proteinExistence type="predicted"/>
<sequence length="59" mass="7113">MSLIPPHEFKNSFTRLSLLKEYQMLISQAWDFKQLDPSESDFLEYQALLLLQKIKFMFN</sequence>
<name>A0ABQ3C1V8_9FLAO</name>
<keyword evidence="2" id="KW-1185">Reference proteome</keyword>